<evidence type="ECO:0008006" key="4">
    <source>
        <dbReference type="Google" id="ProtNLM"/>
    </source>
</evidence>
<organism evidence="2 3">
    <name type="scientific">Lactuca saligna</name>
    <name type="common">Willowleaf lettuce</name>
    <dbReference type="NCBI Taxonomy" id="75948"/>
    <lineage>
        <taxon>Eukaryota</taxon>
        <taxon>Viridiplantae</taxon>
        <taxon>Streptophyta</taxon>
        <taxon>Embryophyta</taxon>
        <taxon>Tracheophyta</taxon>
        <taxon>Spermatophyta</taxon>
        <taxon>Magnoliopsida</taxon>
        <taxon>eudicotyledons</taxon>
        <taxon>Gunneridae</taxon>
        <taxon>Pentapetalae</taxon>
        <taxon>asterids</taxon>
        <taxon>campanulids</taxon>
        <taxon>Asterales</taxon>
        <taxon>Asteraceae</taxon>
        <taxon>Cichorioideae</taxon>
        <taxon>Cichorieae</taxon>
        <taxon>Lactucinae</taxon>
        <taxon>Lactuca</taxon>
    </lineage>
</organism>
<feature type="coiled-coil region" evidence="1">
    <location>
        <begin position="1004"/>
        <end position="1031"/>
    </location>
</feature>
<dbReference type="PANTHER" id="PTHR34835">
    <property type="entry name" value="OS07G0283600 PROTEIN-RELATED"/>
    <property type="match status" value="1"/>
</dbReference>
<evidence type="ECO:0000313" key="3">
    <source>
        <dbReference type="Proteomes" id="UP001177003"/>
    </source>
</evidence>
<dbReference type="PANTHER" id="PTHR34835:SF90">
    <property type="entry name" value="AMINOTRANSFERASE-LIKE PLANT MOBILE DOMAIN-CONTAINING PROTEIN"/>
    <property type="match status" value="1"/>
</dbReference>
<gene>
    <name evidence="2" type="ORF">LSALG_LOCUS26513</name>
</gene>
<dbReference type="InterPro" id="IPR038765">
    <property type="entry name" value="Papain-like_cys_pep_sf"/>
</dbReference>
<dbReference type="EMBL" id="OX465081">
    <property type="protein sequence ID" value="CAI9287132.1"/>
    <property type="molecule type" value="Genomic_DNA"/>
</dbReference>
<dbReference type="AlphaFoldDB" id="A0AA35Z7Y6"/>
<protein>
    <recommendedName>
        <fullName evidence="4">Ubiquitin-like protease family profile domain-containing protein</fullName>
    </recommendedName>
</protein>
<evidence type="ECO:0000256" key="1">
    <source>
        <dbReference type="SAM" id="Coils"/>
    </source>
</evidence>
<proteinExistence type="predicted"/>
<reference evidence="2" key="1">
    <citation type="submission" date="2023-04" db="EMBL/GenBank/DDBJ databases">
        <authorList>
            <person name="Vijverberg K."/>
            <person name="Xiong W."/>
            <person name="Schranz E."/>
        </authorList>
    </citation>
    <scope>NUCLEOTIDE SEQUENCE</scope>
</reference>
<dbReference type="SUPFAM" id="SSF54001">
    <property type="entry name" value="Cysteine proteinases"/>
    <property type="match status" value="1"/>
</dbReference>
<evidence type="ECO:0000313" key="2">
    <source>
        <dbReference type="EMBL" id="CAI9287132.1"/>
    </source>
</evidence>
<name>A0AA35Z7Y6_LACSI</name>
<accession>A0AA35Z7Y6</accession>
<dbReference type="Gene3D" id="3.40.395.10">
    <property type="entry name" value="Adenoviral Proteinase, Chain A"/>
    <property type="match status" value="1"/>
</dbReference>
<sequence>MFAFKALLDAKVNRNRQSLNSKLMKKFIIASQRMVSRKKDYLNENVVKVDCIVNSRDHPIEIEDDEVSEGKKFIYDEVKKENDESPIEIYSSNSRNKTIDISSSDSWKKKKPRNNVIQSEYSSMKKRKHGLFGRLNSKSSDSEDYVSDSDYEVRSITKSRKLVNRSDRKVSKTIVSEHEFSSDFDFEDGSSSSVKRVDNIADKKVKKKMELHSDKIKSLYSRVSLHSIYGVVKSMNHKQKECVRNLGFGSLIDMKTQSIPAKLCYFVVDSFDPLEMVIKTEVSNILVTREDVNRVLGLPMGIDQLNSVDLRGNEEWYEIWKDQFKKPLSLITPNDVVYKIIERCEADMVFVANFIILVCTCFGSCNKQGACNLKLLPYLSESYKLDKFDWCTYVLNCVKEEKLIWGRSDIKTFFNGPSVFLTLLYVDRIQCRQMLMVRRYPVINNWTLEQLKVREMNEISNRGFGMPSATVESVDEVYRGSILEFHSEMKWCLVDMSKKVDKAFKTHGNLKIVEFYGMKLKELCSAYKSFRHSNYKCEYPFQSSGKSSSCDDKSNEFLDVGQSINNSVGGNKYGSANSFGKSGNMETKLHVDCEGGHKEKCVGEGIPSFNLGIDDDMHTPSKVSPGVVVNKYGSANLIGKYGFIENKLPLDCEDGHKEKCVVESIPSFNLGIEDDIYTPPKVNPGIDSYVDNNSVSVGISSDLVKGNEPKSCNESEKVQILKKDMISLRPKRSQMLPPVLRSPFVVRAVEIDSNLMKEENIKSNWLFSLCGNPTDDLFHSINGQCGERYMFESLYPGEFLFSGTIDCFVEVLNYDERARNLDTPSCFFFKTAVLDPAYMHSEACKHDDVYENFKENVFHCLGESKERRNLKGIDLVFFPACANSHYFVFVFDFKNRKAVILDNILYRSSEKPYPHLTQNLKYMFGRYLQDIKHFMAFSVMYEMEFVDQYMTWKTRGNSNDCGIFLMRHMETYKGGPLAHWRCGFKMESVEQMMQLRNLRRRYSMKILLSEVNLMKNEVEQLLVDYQKLSSNDRRVMYHEGIINIAARLAAFGP</sequence>
<keyword evidence="3" id="KW-1185">Reference proteome</keyword>
<dbReference type="Proteomes" id="UP001177003">
    <property type="component" value="Chromosome 5"/>
</dbReference>
<keyword evidence="1" id="KW-0175">Coiled coil</keyword>